<dbReference type="InterPro" id="IPR013249">
    <property type="entry name" value="RNA_pol_sigma70_r4_t2"/>
</dbReference>
<sequence length="191" mass="22847">MEAIRKGGREISDQVLIQKVKSGNDHAFRLLVEKYRNDLFRTIFAVLRDQKEAEDAAQEVFLKIYTSLPQYEDQGFKTWITRIAVNHAIDVKRKRDRRQEDTLEIVEYDFQGSQSESVEAEIINKERRTLVHKKLNELPANYRHVIYDFYIAEKSYQQMAEEQNVGIKTIETKLYRARLWMKKHWKEDDFS</sequence>
<proteinExistence type="inferred from homology"/>
<dbReference type="RefSeq" id="WP_053479262.1">
    <property type="nucleotide sequence ID" value="NZ_CP041305.1"/>
</dbReference>
<dbReference type="GO" id="GO:0003677">
    <property type="term" value="F:DNA binding"/>
    <property type="evidence" value="ECO:0007669"/>
    <property type="project" value="InterPro"/>
</dbReference>
<dbReference type="PATRIC" id="fig|1637975.4.peg.382"/>
<dbReference type="InterPro" id="IPR007627">
    <property type="entry name" value="RNA_pol_sigma70_r2"/>
</dbReference>
<keyword evidence="3" id="KW-0731">Sigma factor</keyword>
<comment type="caution">
    <text evidence="7">The sequence shown here is derived from an EMBL/GenBank/DDBJ whole genome shotgun (WGS) entry which is preliminary data.</text>
</comment>
<evidence type="ECO:0000313" key="7">
    <source>
        <dbReference type="EMBL" id="KQL17784.1"/>
    </source>
</evidence>
<evidence type="ECO:0000256" key="4">
    <source>
        <dbReference type="ARBA" id="ARBA00023163"/>
    </source>
</evidence>
<dbReference type="PANTHER" id="PTHR43133">
    <property type="entry name" value="RNA POLYMERASE ECF-TYPE SIGMA FACTO"/>
    <property type="match status" value="1"/>
</dbReference>
<dbReference type="AlphaFoldDB" id="A0A0Q3QJN6"/>
<dbReference type="Pfam" id="PF08281">
    <property type="entry name" value="Sigma70_r4_2"/>
    <property type="match status" value="1"/>
</dbReference>
<name>A0A0Q3QJN6_9BACI</name>
<dbReference type="PANTHER" id="PTHR43133:SF51">
    <property type="entry name" value="RNA POLYMERASE SIGMA FACTOR"/>
    <property type="match status" value="1"/>
</dbReference>
<dbReference type="InterPro" id="IPR039425">
    <property type="entry name" value="RNA_pol_sigma-70-like"/>
</dbReference>
<gene>
    <name evidence="7" type="ORF">AN957_03585</name>
</gene>
<keyword evidence="8" id="KW-1185">Reference proteome</keyword>
<dbReference type="Gene3D" id="1.10.10.10">
    <property type="entry name" value="Winged helix-like DNA-binding domain superfamily/Winged helix DNA-binding domain"/>
    <property type="match status" value="1"/>
</dbReference>
<accession>A0A0Q3QJN6</accession>
<evidence type="ECO:0000259" key="6">
    <source>
        <dbReference type="Pfam" id="PF08281"/>
    </source>
</evidence>
<organism evidence="7 8">
    <name type="scientific">Cytobacillus solani</name>
    <dbReference type="NCBI Taxonomy" id="1637975"/>
    <lineage>
        <taxon>Bacteria</taxon>
        <taxon>Bacillati</taxon>
        <taxon>Bacillota</taxon>
        <taxon>Bacilli</taxon>
        <taxon>Bacillales</taxon>
        <taxon>Bacillaceae</taxon>
        <taxon>Cytobacillus</taxon>
    </lineage>
</organism>
<keyword evidence="4" id="KW-0804">Transcription</keyword>
<reference evidence="7 8" key="1">
    <citation type="submission" date="2015-09" db="EMBL/GenBank/DDBJ databases">
        <title>Genome sequencing project for genomic taxonomy and phylogenomics of Bacillus-like bacteria.</title>
        <authorList>
            <person name="Liu B."/>
            <person name="Wang J."/>
            <person name="Zhu Y."/>
            <person name="Liu G."/>
            <person name="Chen Q."/>
            <person name="Chen Z."/>
            <person name="Lan J."/>
            <person name="Che J."/>
            <person name="Ge C."/>
            <person name="Shi H."/>
            <person name="Pan Z."/>
            <person name="Liu X."/>
        </authorList>
    </citation>
    <scope>NUCLEOTIDE SEQUENCE [LARGE SCALE GENOMIC DNA]</scope>
    <source>
        <strain evidence="7 8">FJAT-18043</strain>
    </source>
</reference>
<dbReference type="NCBIfam" id="TIGR02937">
    <property type="entry name" value="sigma70-ECF"/>
    <property type="match status" value="1"/>
</dbReference>
<feature type="domain" description="RNA polymerase sigma-70 region 2" evidence="5">
    <location>
        <begin position="31"/>
        <end position="98"/>
    </location>
</feature>
<evidence type="ECO:0000256" key="3">
    <source>
        <dbReference type="ARBA" id="ARBA00023082"/>
    </source>
</evidence>
<dbReference type="EMBL" id="LJIX01000006">
    <property type="protein sequence ID" value="KQL17784.1"/>
    <property type="molecule type" value="Genomic_DNA"/>
</dbReference>
<dbReference type="InterPro" id="IPR036388">
    <property type="entry name" value="WH-like_DNA-bd_sf"/>
</dbReference>
<dbReference type="Gene3D" id="1.10.1740.10">
    <property type="match status" value="1"/>
</dbReference>
<dbReference type="InterPro" id="IPR013325">
    <property type="entry name" value="RNA_pol_sigma_r2"/>
</dbReference>
<dbReference type="Pfam" id="PF04542">
    <property type="entry name" value="Sigma70_r2"/>
    <property type="match status" value="1"/>
</dbReference>
<dbReference type="InterPro" id="IPR014284">
    <property type="entry name" value="RNA_pol_sigma-70_dom"/>
</dbReference>
<dbReference type="SUPFAM" id="SSF88659">
    <property type="entry name" value="Sigma3 and sigma4 domains of RNA polymerase sigma factors"/>
    <property type="match status" value="1"/>
</dbReference>
<dbReference type="CDD" id="cd06171">
    <property type="entry name" value="Sigma70_r4"/>
    <property type="match status" value="1"/>
</dbReference>
<dbReference type="Proteomes" id="UP000050996">
    <property type="component" value="Unassembled WGS sequence"/>
</dbReference>
<comment type="similarity">
    <text evidence="1">Belongs to the sigma-70 factor family. ECF subfamily.</text>
</comment>
<evidence type="ECO:0000256" key="1">
    <source>
        <dbReference type="ARBA" id="ARBA00010641"/>
    </source>
</evidence>
<evidence type="ECO:0000313" key="8">
    <source>
        <dbReference type="Proteomes" id="UP000050996"/>
    </source>
</evidence>
<dbReference type="InterPro" id="IPR013324">
    <property type="entry name" value="RNA_pol_sigma_r3/r4-like"/>
</dbReference>
<dbReference type="GO" id="GO:0006352">
    <property type="term" value="P:DNA-templated transcription initiation"/>
    <property type="evidence" value="ECO:0007669"/>
    <property type="project" value="InterPro"/>
</dbReference>
<dbReference type="GO" id="GO:0016987">
    <property type="term" value="F:sigma factor activity"/>
    <property type="evidence" value="ECO:0007669"/>
    <property type="project" value="UniProtKB-KW"/>
</dbReference>
<feature type="domain" description="RNA polymerase sigma factor 70 region 4 type 2" evidence="6">
    <location>
        <begin position="130"/>
        <end position="180"/>
    </location>
</feature>
<dbReference type="SUPFAM" id="SSF88946">
    <property type="entry name" value="Sigma2 domain of RNA polymerase sigma factors"/>
    <property type="match status" value="1"/>
</dbReference>
<evidence type="ECO:0000256" key="2">
    <source>
        <dbReference type="ARBA" id="ARBA00023015"/>
    </source>
</evidence>
<keyword evidence="2" id="KW-0805">Transcription regulation</keyword>
<dbReference type="STRING" id="1637975.AN957_03585"/>
<protein>
    <submittedName>
        <fullName evidence="7">RNA polymerase subunit sigma</fullName>
    </submittedName>
</protein>
<evidence type="ECO:0000259" key="5">
    <source>
        <dbReference type="Pfam" id="PF04542"/>
    </source>
</evidence>